<feature type="compositionally biased region" description="Low complexity" evidence="1">
    <location>
        <begin position="152"/>
        <end position="166"/>
    </location>
</feature>
<dbReference type="EMBL" id="OW240918">
    <property type="protein sequence ID" value="CAH2306871.1"/>
    <property type="molecule type" value="Genomic_DNA"/>
</dbReference>
<organism evidence="2 3">
    <name type="scientific">Pelobates cultripes</name>
    <name type="common">Western spadefoot toad</name>
    <dbReference type="NCBI Taxonomy" id="61616"/>
    <lineage>
        <taxon>Eukaryota</taxon>
        <taxon>Metazoa</taxon>
        <taxon>Chordata</taxon>
        <taxon>Craniata</taxon>
        <taxon>Vertebrata</taxon>
        <taxon>Euteleostomi</taxon>
        <taxon>Amphibia</taxon>
        <taxon>Batrachia</taxon>
        <taxon>Anura</taxon>
        <taxon>Pelobatoidea</taxon>
        <taxon>Pelobatidae</taxon>
        <taxon>Pelobates</taxon>
    </lineage>
</organism>
<protein>
    <submittedName>
        <fullName evidence="2">Uncharacterized protein</fullName>
    </submittedName>
</protein>
<feature type="region of interest" description="Disordered" evidence="1">
    <location>
        <begin position="148"/>
        <end position="168"/>
    </location>
</feature>
<dbReference type="Proteomes" id="UP001295444">
    <property type="component" value="Chromosome 07"/>
</dbReference>
<dbReference type="Gene3D" id="3.30.70.1820">
    <property type="entry name" value="L1 transposable element, RRM domain"/>
    <property type="match status" value="1"/>
</dbReference>
<dbReference type="AlphaFoldDB" id="A0AAD1SSP6"/>
<sequence length="420" mass="47124">MQMPFLFPATSNTRHRGSRAYHEGGRLLTRDGPFEATLDLFAKHIIGASPDDAMGRKNPRLSQQKTRRPRGAWPTTELYGSRLAQLLSGKDGTAENGGNKPTMGNQKKAHPASQHSGKTPAGKSGTVARLFRDYSDRTADLGESNMAPAAVTADSDPPSPTASDTSQVSMEADIKGILRNLPSRADLAQMLGKLETTFQKKMESLNSEITQVGRRVQDLEDERGYHHTFMYSLSAKVQAQERHLSMMQRSLDDIDNRGRRNNLRIKGMPEAEGENLYNILASLFNLILKRKPDSPVILDRAHRSLRPKAAVGDAPRDIICRIHYNALKEDILKHLRDTSGPLLYQGHEIQIYQDLSWHTLQARRALRPITDQHTIQMGFPFCPHRKHPRNHIYDLYTPGHRAIHRSVKPGRNIHPGLVCS</sequence>
<name>A0AAD1SSP6_PELCU</name>
<evidence type="ECO:0000256" key="1">
    <source>
        <dbReference type="SAM" id="MobiDB-lite"/>
    </source>
</evidence>
<evidence type="ECO:0000313" key="3">
    <source>
        <dbReference type="Proteomes" id="UP001295444"/>
    </source>
</evidence>
<gene>
    <name evidence="2" type="ORF">PECUL_23A010863</name>
</gene>
<feature type="region of interest" description="Disordered" evidence="1">
    <location>
        <begin position="51"/>
        <end position="127"/>
    </location>
</feature>
<accession>A0AAD1SSP6</accession>
<dbReference type="PANTHER" id="PTHR11505">
    <property type="entry name" value="L1 TRANSPOSABLE ELEMENT-RELATED"/>
    <property type="match status" value="1"/>
</dbReference>
<dbReference type="InterPro" id="IPR004244">
    <property type="entry name" value="Transposase_22"/>
</dbReference>
<reference evidence="2" key="1">
    <citation type="submission" date="2022-03" db="EMBL/GenBank/DDBJ databases">
        <authorList>
            <person name="Alioto T."/>
            <person name="Alioto T."/>
            <person name="Gomez Garrido J."/>
        </authorList>
    </citation>
    <scope>NUCLEOTIDE SEQUENCE</scope>
</reference>
<proteinExistence type="predicted"/>
<keyword evidence="3" id="KW-1185">Reference proteome</keyword>
<evidence type="ECO:0000313" key="2">
    <source>
        <dbReference type="EMBL" id="CAH2306871.1"/>
    </source>
</evidence>